<dbReference type="Proteomes" id="UP000530660">
    <property type="component" value="Unassembled WGS sequence"/>
</dbReference>
<comment type="caution">
    <text evidence="11">The sequence shown here is derived from an EMBL/GenBank/DDBJ whole genome shotgun (WGS) entry which is preliminary data.</text>
</comment>
<dbReference type="Pfam" id="PF08152">
    <property type="entry name" value="GUCT"/>
    <property type="match status" value="1"/>
</dbReference>
<comment type="similarity">
    <text evidence="1">Belongs to the DEAD box helicase family. DDX21/DDX50 subfamily.</text>
</comment>
<sequence>MTFISNVLSGIQSTGLFSRAGSWGDPMTRLCGQPSRFCNSIGFSLRHNQAKFTYSPHKHVPTRRCSTLMKVPLPAGEAEAVSNGSAVDAVVTVHGSVRPDWKLERFPLSSGTAAVLRERGITELTEIQALTFDDMRNGLDVIGRSHTGTGKTYAFGVPMVERLAAARGGERGARGRPPSALVLTPTRELAKQVTEQLRQIGQPHDLRVECFYGGASYGPQEDALQRGLDIVVGTPGRILDHIERNTLDLSQVRIAILDEADEMLSMGFAEDVERIFNEMPSKNERQTVLFSATVPPWVQKIAAQHQRTPVIHDVVGKTETRAAKNVRHVAVRVPEADFARLAMLEDIIFAHAGSGNQRCIVFTGTKREADEIAMAGSIFRGSVAQVLHGDVSQRQRELTLQQFRDGRFSVLVATDVAARGLDIHEVDVVVQLRPPRDADTYIHRSGRTGRAGRSGTAVTMYSDAERGLLRSLERGASIRFEHVGPPTLERVLDVAAQNAARAVGEASTNQVVPHFQQAADELATVQFEGDARRALAAALAVISGRTHIEHRSLLTGEIGLRTLLLTLNQPEISPRDVLGIVRRLSQGGKLFSDDIGKVRLCRNPRQAVFDVSVESADEILRRIQSSGTQDESASKSTSPQSAASSRNGTSEHSKAMDYSIEVCAELPELRVDDYRFSPGRLERRRGRSLDDDADRVYLNGRTRDLPGGRTGRRERSSRTRGGRPLPRRSVSYTGDLD</sequence>
<evidence type="ECO:0000256" key="6">
    <source>
        <dbReference type="ARBA" id="ARBA00022840"/>
    </source>
</evidence>
<dbReference type="Pfam" id="PF00270">
    <property type="entry name" value="DEAD"/>
    <property type="match status" value="1"/>
</dbReference>
<dbReference type="CDD" id="cd18787">
    <property type="entry name" value="SF2_C_DEAD"/>
    <property type="match status" value="1"/>
</dbReference>
<feature type="region of interest" description="Disordered" evidence="8">
    <location>
        <begin position="624"/>
        <end position="654"/>
    </location>
</feature>
<dbReference type="SUPFAM" id="SSF54928">
    <property type="entry name" value="RNA-binding domain, RBD"/>
    <property type="match status" value="1"/>
</dbReference>
<dbReference type="InterPro" id="IPR044742">
    <property type="entry name" value="DEAD/DEAH_RhlB"/>
</dbReference>
<organism evidence="11 12">
    <name type="scientific">Cyanidiococcus yangmingshanensis</name>
    <dbReference type="NCBI Taxonomy" id="2690220"/>
    <lineage>
        <taxon>Eukaryota</taxon>
        <taxon>Rhodophyta</taxon>
        <taxon>Bangiophyceae</taxon>
        <taxon>Cyanidiales</taxon>
        <taxon>Cyanidiaceae</taxon>
        <taxon>Cyanidiococcus</taxon>
    </lineage>
</organism>
<protein>
    <recommendedName>
        <fullName evidence="2">RNA helicase</fullName>
        <ecNumber evidence="2">3.6.4.13</ecNumber>
    </recommendedName>
</protein>
<evidence type="ECO:0000313" key="11">
    <source>
        <dbReference type="EMBL" id="KAF6005534.1"/>
    </source>
</evidence>
<evidence type="ECO:0000256" key="2">
    <source>
        <dbReference type="ARBA" id="ARBA00012552"/>
    </source>
</evidence>
<evidence type="ECO:0000256" key="3">
    <source>
        <dbReference type="ARBA" id="ARBA00022741"/>
    </source>
</evidence>
<evidence type="ECO:0000256" key="7">
    <source>
        <dbReference type="RuleBase" id="RU000492"/>
    </source>
</evidence>
<feature type="domain" description="Helicase C-terminal" evidence="10">
    <location>
        <begin position="343"/>
        <end position="492"/>
    </location>
</feature>
<dbReference type="EC" id="3.6.4.13" evidence="2"/>
<dbReference type="PROSITE" id="PS00039">
    <property type="entry name" value="DEAD_ATP_HELICASE"/>
    <property type="match status" value="1"/>
</dbReference>
<keyword evidence="4 7" id="KW-0378">Hydrolase</keyword>
<dbReference type="PANTHER" id="PTHR47963:SF8">
    <property type="entry name" value="ATP-DEPENDENT RNA HELICASE DEAD"/>
    <property type="match status" value="1"/>
</dbReference>
<evidence type="ECO:0000256" key="8">
    <source>
        <dbReference type="SAM" id="MobiDB-lite"/>
    </source>
</evidence>
<feature type="domain" description="Helicase ATP-binding" evidence="9">
    <location>
        <begin position="132"/>
        <end position="312"/>
    </location>
</feature>
<evidence type="ECO:0000313" key="12">
    <source>
        <dbReference type="Proteomes" id="UP000530660"/>
    </source>
</evidence>
<dbReference type="InterPro" id="IPR000629">
    <property type="entry name" value="RNA-helicase_DEAD-box_CS"/>
</dbReference>
<dbReference type="GO" id="GO:0016787">
    <property type="term" value="F:hydrolase activity"/>
    <property type="evidence" value="ECO:0007669"/>
    <property type="project" value="UniProtKB-KW"/>
</dbReference>
<name>A0A7J7ISJ6_9RHOD</name>
<feature type="compositionally biased region" description="Basic and acidic residues" evidence="8">
    <location>
        <begin position="701"/>
        <end position="717"/>
    </location>
</feature>
<dbReference type="CDD" id="cd00268">
    <property type="entry name" value="DEADc"/>
    <property type="match status" value="1"/>
</dbReference>
<dbReference type="PANTHER" id="PTHR47963">
    <property type="entry name" value="DEAD-BOX ATP-DEPENDENT RNA HELICASE 47, MITOCHONDRIAL"/>
    <property type="match status" value="1"/>
</dbReference>
<proteinExistence type="inferred from homology"/>
<dbReference type="PROSITE" id="PS51194">
    <property type="entry name" value="HELICASE_CTER"/>
    <property type="match status" value="1"/>
</dbReference>
<dbReference type="InterPro" id="IPR027417">
    <property type="entry name" value="P-loop_NTPase"/>
</dbReference>
<dbReference type="InterPro" id="IPR012562">
    <property type="entry name" value="GUCT"/>
</dbReference>
<dbReference type="Gene3D" id="3.40.50.300">
    <property type="entry name" value="P-loop containing nucleotide triphosphate hydrolases"/>
    <property type="match status" value="2"/>
</dbReference>
<gene>
    <name evidence="11" type="primary">DDX21</name>
    <name evidence="11" type="ORF">F1559_005138</name>
</gene>
<dbReference type="SMART" id="SM00487">
    <property type="entry name" value="DEXDc"/>
    <property type="match status" value="1"/>
</dbReference>
<feature type="region of interest" description="Disordered" evidence="8">
    <location>
        <begin position="689"/>
        <end position="737"/>
    </location>
</feature>
<dbReference type="SUPFAM" id="SSF52540">
    <property type="entry name" value="P-loop containing nucleoside triphosphate hydrolases"/>
    <property type="match status" value="1"/>
</dbReference>
<keyword evidence="5 7" id="KW-0347">Helicase</keyword>
<keyword evidence="12" id="KW-1185">Reference proteome</keyword>
<dbReference type="AlphaFoldDB" id="A0A7J7ISJ6"/>
<evidence type="ECO:0000256" key="4">
    <source>
        <dbReference type="ARBA" id="ARBA00022801"/>
    </source>
</evidence>
<dbReference type="GO" id="GO:0003724">
    <property type="term" value="F:RNA helicase activity"/>
    <property type="evidence" value="ECO:0007669"/>
    <property type="project" value="UniProtKB-EC"/>
</dbReference>
<accession>A0A7J7ISJ6</accession>
<dbReference type="InterPro" id="IPR014001">
    <property type="entry name" value="Helicase_ATP-bd"/>
</dbReference>
<keyword evidence="6 7" id="KW-0067">ATP-binding</keyword>
<dbReference type="InterPro" id="IPR050547">
    <property type="entry name" value="DEAD_box_RNA_helicases"/>
</dbReference>
<evidence type="ECO:0000256" key="5">
    <source>
        <dbReference type="ARBA" id="ARBA00022806"/>
    </source>
</evidence>
<dbReference type="GO" id="GO:0005524">
    <property type="term" value="F:ATP binding"/>
    <property type="evidence" value="ECO:0007669"/>
    <property type="project" value="UniProtKB-KW"/>
</dbReference>
<dbReference type="GO" id="GO:0003723">
    <property type="term" value="F:RNA binding"/>
    <property type="evidence" value="ECO:0007669"/>
    <property type="project" value="UniProtKB-KW"/>
</dbReference>
<evidence type="ECO:0000259" key="9">
    <source>
        <dbReference type="PROSITE" id="PS51192"/>
    </source>
</evidence>
<dbReference type="OrthoDB" id="4255at2759"/>
<dbReference type="SMART" id="SM00490">
    <property type="entry name" value="HELICc"/>
    <property type="match status" value="1"/>
</dbReference>
<dbReference type="Pfam" id="PF00271">
    <property type="entry name" value="Helicase_C"/>
    <property type="match status" value="1"/>
</dbReference>
<keyword evidence="3 7" id="KW-0547">Nucleotide-binding</keyword>
<dbReference type="InterPro" id="IPR001650">
    <property type="entry name" value="Helicase_C-like"/>
</dbReference>
<dbReference type="InterPro" id="IPR035979">
    <property type="entry name" value="RBD_domain_sf"/>
</dbReference>
<dbReference type="EMBL" id="VWRR01000001">
    <property type="protein sequence ID" value="KAF6005534.1"/>
    <property type="molecule type" value="Genomic_DNA"/>
</dbReference>
<reference evidence="11 12" key="1">
    <citation type="journal article" date="2020" name="J. Phycol.">
        <title>Comparative genome analysis reveals Cyanidiococcus gen. nov., a new extremophilic red algal genus sister to Cyanidioschyzon (Cyanidioschyzonaceae, Rhodophyta).</title>
        <authorList>
            <person name="Liu S.-L."/>
            <person name="Chiang Y.-R."/>
            <person name="Yoon H.S."/>
            <person name="Fu H.-Y."/>
        </authorList>
    </citation>
    <scope>NUCLEOTIDE SEQUENCE [LARGE SCALE GENOMIC DNA]</scope>
    <source>
        <strain evidence="11 12">THAL066</strain>
    </source>
</reference>
<evidence type="ECO:0000256" key="1">
    <source>
        <dbReference type="ARBA" id="ARBA00006517"/>
    </source>
</evidence>
<dbReference type="PROSITE" id="PS51192">
    <property type="entry name" value="HELICASE_ATP_BIND_1"/>
    <property type="match status" value="1"/>
</dbReference>
<feature type="compositionally biased region" description="Low complexity" evidence="8">
    <location>
        <begin position="634"/>
        <end position="645"/>
    </location>
</feature>
<evidence type="ECO:0000259" key="10">
    <source>
        <dbReference type="PROSITE" id="PS51194"/>
    </source>
</evidence>
<dbReference type="InterPro" id="IPR011545">
    <property type="entry name" value="DEAD/DEAH_box_helicase_dom"/>
</dbReference>